<proteinExistence type="predicted"/>
<sequence length="102" mass="11389">MALLIKQGKSTNNFRDNRRTETRVTVYVPKDMHEQPVISKLIAHSGVTVNIATAQLLGDVPQKGCFDLELRGTVFQIASALTYLDELNLEIKHQPVVGQDGW</sequence>
<dbReference type="RefSeq" id="WP_017740396.1">
    <property type="nucleotide sequence ID" value="NZ_KQ976354.1"/>
</dbReference>
<evidence type="ECO:0000259" key="1">
    <source>
        <dbReference type="Pfam" id="PF09383"/>
    </source>
</evidence>
<dbReference type="AlphaFoldDB" id="A0A139X3C9"/>
<reference evidence="2 3" key="1">
    <citation type="journal article" date="2013" name="Genome Biol. Evol.">
        <title>Genomes of Stigonematalean cyanobacteria (subsection V) and the evolution of oxygenic photosynthesis from prokaryotes to plastids.</title>
        <authorList>
            <person name="Dagan T."/>
            <person name="Roettger M."/>
            <person name="Stucken K."/>
            <person name="Landan G."/>
            <person name="Koch R."/>
            <person name="Major P."/>
            <person name="Gould S.B."/>
            <person name="Goremykin V.V."/>
            <person name="Rippka R."/>
            <person name="Tandeau de Marsac N."/>
            <person name="Gugger M."/>
            <person name="Lockhart P.J."/>
            <person name="Allen J.F."/>
            <person name="Brune I."/>
            <person name="Maus I."/>
            <person name="Puhler A."/>
            <person name="Martin W.F."/>
        </authorList>
    </citation>
    <scope>NUCLEOTIDE SEQUENCE [LARGE SCALE GENOMIC DNA]</scope>
    <source>
        <strain evidence="2 3">PCC 7110</strain>
    </source>
</reference>
<accession>A0A139X3C9</accession>
<keyword evidence="3" id="KW-1185">Reference proteome</keyword>
<dbReference type="Gene3D" id="3.30.70.260">
    <property type="match status" value="1"/>
</dbReference>
<dbReference type="STRING" id="128403.WA1_31230"/>
<dbReference type="OrthoDB" id="457861at2"/>
<name>A0A139X3C9_9CYAN</name>
<protein>
    <submittedName>
        <fullName evidence="2">NIL domain-containing protein</fullName>
    </submittedName>
</protein>
<feature type="domain" description="NIL" evidence="1">
    <location>
        <begin position="23"/>
        <end position="91"/>
    </location>
</feature>
<dbReference type="InterPro" id="IPR045865">
    <property type="entry name" value="ACT-like_dom_sf"/>
</dbReference>
<organism evidence="2 3">
    <name type="scientific">Scytonema hofmannii PCC 7110</name>
    <dbReference type="NCBI Taxonomy" id="128403"/>
    <lineage>
        <taxon>Bacteria</taxon>
        <taxon>Bacillati</taxon>
        <taxon>Cyanobacteriota</taxon>
        <taxon>Cyanophyceae</taxon>
        <taxon>Nostocales</taxon>
        <taxon>Scytonemataceae</taxon>
        <taxon>Scytonema</taxon>
    </lineage>
</organism>
<evidence type="ECO:0000313" key="2">
    <source>
        <dbReference type="EMBL" id="KYC39221.1"/>
    </source>
</evidence>
<dbReference type="InterPro" id="IPR018449">
    <property type="entry name" value="NIL_domain"/>
</dbReference>
<evidence type="ECO:0000313" key="3">
    <source>
        <dbReference type="Proteomes" id="UP000076925"/>
    </source>
</evidence>
<dbReference type="EMBL" id="ANNX02000035">
    <property type="protein sequence ID" value="KYC39221.1"/>
    <property type="molecule type" value="Genomic_DNA"/>
</dbReference>
<gene>
    <name evidence="2" type="ORF">WA1_31230</name>
</gene>
<dbReference type="SUPFAM" id="SSF55021">
    <property type="entry name" value="ACT-like"/>
    <property type="match status" value="1"/>
</dbReference>
<comment type="caution">
    <text evidence="2">The sequence shown here is derived from an EMBL/GenBank/DDBJ whole genome shotgun (WGS) entry which is preliminary data.</text>
</comment>
<dbReference type="Pfam" id="PF09383">
    <property type="entry name" value="NIL"/>
    <property type="match status" value="1"/>
</dbReference>
<dbReference type="Proteomes" id="UP000076925">
    <property type="component" value="Unassembled WGS sequence"/>
</dbReference>